<protein>
    <submittedName>
        <fullName evidence="1">Uncharacterized protein</fullName>
    </submittedName>
</protein>
<reference evidence="1" key="1">
    <citation type="submission" date="2014-11" db="EMBL/GenBank/DDBJ databases">
        <authorList>
            <person name="Amaro Gonzalez C."/>
        </authorList>
    </citation>
    <scope>NUCLEOTIDE SEQUENCE</scope>
</reference>
<proteinExistence type="predicted"/>
<name>A0A0E9QS21_ANGAN</name>
<accession>A0A0E9QS21</accession>
<evidence type="ECO:0000313" key="1">
    <source>
        <dbReference type="EMBL" id="JAH19075.1"/>
    </source>
</evidence>
<dbReference type="AlphaFoldDB" id="A0A0E9QS21"/>
<dbReference type="EMBL" id="GBXM01089502">
    <property type="protein sequence ID" value="JAH19075.1"/>
    <property type="molecule type" value="Transcribed_RNA"/>
</dbReference>
<sequence length="20" mass="2380">MFWKGPSHYPLLFQCNVKPS</sequence>
<reference evidence="1" key="2">
    <citation type="journal article" date="2015" name="Fish Shellfish Immunol.">
        <title>Early steps in the European eel (Anguilla anguilla)-Vibrio vulnificus interaction in the gills: Role of the RtxA13 toxin.</title>
        <authorList>
            <person name="Callol A."/>
            <person name="Pajuelo D."/>
            <person name="Ebbesson L."/>
            <person name="Teles M."/>
            <person name="MacKenzie S."/>
            <person name="Amaro C."/>
        </authorList>
    </citation>
    <scope>NUCLEOTIDE SEQUENCE</scope>
</reference>
<organism evidence="1">
    <name type="scientific">Anguilla anguilla</name>
    <name type="common">European freshwater eel</name>
    <name type="synonym">Muraena anguilla</name>
    <dbReference type="NCBI Taxonomy" id="7936"/>
    <lineage>
        <taxon>Eukaryota</taxon>
        <taxon>Metazoa</taxon>
        <taxon>Chordata</taxon>
        <taxon>Craniata</taxon>
        <taxon>Vertebrata</taxon>
        <taxon>Euteleostomi</taxon>
        <taxon>Actinopterygii</taxon>
        <taxon>Neopterygii</taxon>
        <taxon>Teleostei</taxon>
        <taxon>Anguilliformes</taxon>
        <taxon>Anguillidae</taxon>
        <taxon>Anguilla</taxon>
    </lineage>
</organism>